<keyword evidence="1" id="KW-0812">Transmembrane</keyword>
<dbReference type="EMBL" id="MFEY01000006">
    <property type="protein sequence ID" value="OGE90490.1"/>
    <property type="molecule type" value="Genomic_DNA"/>
</dbReference>
<evidence type="ECO:0008006" key="4">
    <source>
        <dbReference type="Google" id="ProtNLM"/>
    </source>
</evidence>
<protein>
    <recommendedName>
        <fullName evidence="4">Type 4 fimbrial biogenesis protein PilX N-terminal domain-containing protein</fullName>
    </recommendedName>
</protein>
<reference evidence="2 3" key="1">
    <citation type="journal article" date="2016" name="Nat. Commun.">
        <title>Thousands of microbial genomes shed light on interconnected biogeochemical processes in an aquifer system.</title>
        <authorList>
            <person name="Anantharaman K."/>
            <person name="Brown C.T."/>
            <person name="Hug L.A."/>
            <person name="Sharon I."/>
            <person name="Castelle C.J."/>
            <person name="Probst A.J."/>
            <person name="Thomas B.C."/>
            <person name="Singh A."/>
            <person name="Wilkins M.J."/>
            <person name="Karaoz U."/>
            <person name="Brodie E.L."/>
            <person name="Williams K.H."/>
            <person name="Hubbard S.S."/>
            <person name="Banfield J.F."/>
        </authorList>
    </citation>
    <scope>NUCLEOTIDE SEQUENCE [LARGE SCALE GENOMIC DNA]</scope>
</reference>
<feature type="transmembrane region" description="Helical" evidence="1">
    <location>
        <begin position="12"/>
        <end position="36"/>
    </location>
</feature>
<keyword evidence="1" id="KW-0472">Membrane</keyword>
<comment type="caution">
    <text evidence="2">The sequence shown here is derived from an EMBL/GenBank/DDBJ whole genome shotgun (WGS) entry which is preliminary data.</text>
</comment>
<evidence type="ECO:0000313" key="3">
    <source>
        <dbReference type="Proteomes" id="UP000177682"/>
    </source>
</evidence>
<keyword evidence="1" id="KW-1133">Transmembrane helix</keyword>
<evidence type="ECO:0000256" key="1">
    <source>
        <dbReference type="SAM" id="Phobius"/>
    </source>
</evidence>
<dbReference type="Proteomes" id="UP000177682">
    <property type="component" value="Unassembled WGS sequence"/>
</dbReference>
<accession>A0A1F5PLD0</accession>
<sequence length="217" mass="24052">MKRNNQIGQSLIETIIAIFVLTTALTTGLSLAIYAFSSSSLTQNEIVAANLAREGIEVVRMMRDSNWLAGDVKGSSWDLTACSDISGKLCFPKAYQKVPSHNNYDLNSGNQRLVFNSSNNTWDLNNGNNYYLYLQSDGTYSGSANGTSTFARMINLSFNSASPYTNQNSNQELIIKSVVAWQGKNCTAFNSNQDLINLVTPCKITVEEHLTNWKDYK</sequence>
<evidence type="ECO:0000313" key="2">
    <source>
        <dbReference type="EMBL" id="OGE90490.1"/>
    </source>
</evidence>
<proteinExistence type="predicted"/>
<gene>
    <name evidence="2" type="ORF">A3E29_05095</name>
</gene>
<organism evidence="2 3">
    <name type="scientific">Candidatus Doudnabacteria bacterium RIFCSPHIGHO2_12_FULL_48_16</name>
    <dbReference type="NCBI Taxonomy" id="1817838"/>
    <lineage>
        <taxon>Bacteria</taxon>
        <taxon>Candidatus Doudnaibacteriota</taxon>
    </lineage>
</organism>
<name>A0A1F5PLD0_9BACT</name>
<dbReference type="AlphaFoldDB" id="A0A1F5PLD0"/>